<dbReference type="InterPro" id="IPR051120">
    <property type="entry name" value="ABC_AA/LPS_Transport"/>
</dbReference>
<feature type="domain" description="ABC transporter" evidence="4">
    <location>
        <begin position="65"/>
        <end position="305"/>
    </location>
</feature>
<dbReference type="Gene3D" id="3.40.50.300">
    <property type="entry name" value="P-loop containing nucleotide triphosphate hydrolases"/>
    <property type="match status" value="1"/>
</dbReference>
<reference evidence="5 6" key="1">
    <citation type="submission" date="2023-07" db="EMBL/GenBank/DDBJ databases">
        <title>Genomic Encyclopedia of Type Strains, Phase IV (KMG-IV): sequencing the most valuable type-strain genomes for metagenomic binning, comparative biology and taxonomic classification.</title>
        <authorList>
            <person name="Goeker M."/>
        </authorList>
    </citation>
    <scope>NUCLEOTIDE SEQUENCE [LARGE SCALE GENOMIC DNA]</scope>
    <source>
        <strain evidence="5 6">DSM 3770</strain>
    </source>
</reference>
<evidence type="ECO:0000259" key="4">
    <source>
        <dbReference type="PROSITE" id="PS50893"/>
    </source>
</evidence>
<accession>A0ABU0LD90</accession>
<dbReference type="InterPro" id="IPR032823">
    <property type="entry name" value="BCA_ABC_TP_C"/>
</dbReference>
<dbReference type="Proteomes" id="UP001241747">
    <property type="component" value="Unassembled WGS sequence"/>
</dbReference>
<dbReference type="InterPro" id="IPR003439">
    <property type="entry name" value="ABC_transporter-like_ATP-bd"/>
</dbReference>
<dbReference type="GO" id="GO:0005524">
    <property type="term" value="F:ATP binding"/>
    <property type="evidence" value="ECO:0007669"/>
    <property type="project" value="UniProtKB-KW"/>
</dbReference>
<keyword evidence="2" id="KW-0547">Nucleotide-binding</keyword>
<evidence type="ECO:0000313" key="5">
    <source>
        <dbReference type="EMBL" id="MDQ0505079.1"/>
    </source>
</evidence>
<name>A0ABU0LD90_XANAG</name>
<gene>
    <name evidence="5" type="ORF">QOZ94_001861</name>
</gene>
<dbReference type="PANTHER" id="PTHR45772:SF8">
    <property type="entry name" value="HIGH-AFFINITY BRANCHED-CHAIN AMINO ACID TRANSPORT ATP-BINDING PROTEIN"/>
    <property type="match status" value="1"/>
</dbReference>
<dbReference type="NCBIfam" id="TIGR03411">
    <property type="entry name" value="urea_trans_UrtD"/>
    <property type="match status" value="1"/>
</dbReference>
<organism evidence="5 6">
    <name type="scientific">Xanthobacter agilis</name>
    <dbReference type="NCBI Taxonomy" id="47492"/>
    <lineage>
        <taxon>Bacteria</taxon>
        <taxon>Pseudomonadati</taxon>
        <taxon>Pseudomonadota</taxon>
        <taxon>Alphaproteobacteria</taxon>
        <taxon>Hyphomicrobiales</taxon>
        <taxon>Xanthobacteraceae</taxon>
        <taxon>Xanthobacter</taxon>
    </lineage>
</organism>
<keyword evidence="3 5" id="KW-0067">ATP-binding</keyword>
<dbReference type="InterPro" id="IPR017781">
    <property type="entry name" value="ABC_transptr_urea_ATP-bd_UrtD"/>
</dbReference>
<dbReference type="SUPFAM" id="SSF52540">
    <property type="entry name" value="P-loop containing nucleoside triphosphate hydrolases"/>
    <property type="match status" value="1"/>
</dbReference>
<dbReference type="InterPro" id="IPR027417">
    <property type="entry name" value="P-loop_NTPase"/>
</dbReference>
<sequence>MSLTPLNARQLAAKTLAGAPFPGTTAASPPEVVKSPGARSLEADDLLLTAARPPRDPQALTSALLYLDAITVSFDGFRALNALSLVIGDKEMRAIIGPNGAGKTTMMDVITGKTRPNTGTALFAGVHDLTALDEASIAQLGIGRKFQTPTVFDMHTVEDNVLLAVKADRRAFANITWHRTAHERARVDELLERVRLQDQRLRRAGDLSHGQKQWLEIGMLLAQEPRLLLVDEPAAGMTDQETADTAVLLREIAKTRSVVVVEHDMQFVRDLDVKVTVLHEGAVLAEGPLDQVSADARVIEVYLGR</sequence>
<dbReference type="PROSITE" id="PS50893">
    <property type="entry name" value="ABC_TRANSPORTER_2"/>
    <property type="match status" value="1"/>
</dbReference>
<dbReference type="EMBL" id="JAUSVY010000003">
    <property type="protein sequence ID" value="MDQ0505079.1"/>
    <property type="molecule type" value="Genomic_DNA"/>
</dbReference>
<keyword evidence="1" id="KW-0813">Transport</keyword>
<proteinExistence type="predicted"/>
<comment type="caution">
    <text evidence="5">The sequence shown here is derived from an EMBL/GenBank/DDBJ whole genome shotgun (WGS) entry which is preliminary data.</text>
</comment>
<evidence type="ECO:0000256" key="3">
    <source>
        <dbReference type="ARBA" id="ARBA00022840"/>
    </source>
</evidence>
<dbReference type="Pfam" id="PF12399">
    <property type="entry name" value="BCA_ABC_TP_C"/>
    <property type="match status" value="1"/>
</dbReference>
<protein>
    <submittedName>
        <fullName evidence="5">Urea transport system ATP-binding protein</fullName>
    </submittedName>
</protein>
<keyword evidence="6" id="KW-1185">Reference proteome</keyword>
<evidence type="ECO:0000313" key="6">
    <source>
        <dbReference type="Proteomes" id="UP001241747"/>
    </source>
</evidence>
<dbReference type="RefSeq" id="WP_237345584.1">
    <property type="nucleotide sequence ID" value="NZ_JABWGX010000011.1"/>
</dbReference>
<evidence type="ECO:0000256" key="1">
    <source>
        <dbReference type="ARBA" id="ARBA00022448"/>
    </source>
</evidence>
<evidence type="ECO:0000256" key="2">
    <source>
        <dbReference type="ARBA" id="ARBA00022741"/>
    </source>
</evidence>
<dbReference type="Pfam" id="PF00005">
    <property type="entry name" value="ABC_tran"/>
    <property type="match status" value="1"/>
</dbReference>
<dbReference type="PANTHER" id="PTHR45772">
    <property type="entry name" value="CONSERVED COMPONENT OF ABC TRANSPORTER FOR NATURAL AMINO ACIDS-RELATED"/>
    <property type="match status" value="1"/>
</dbReference>
<dbReference type="CDD" id="cd03219">
    <property type="entry name" value="ABC_Mj1267_LivG_branched"/>
    <property type="match status" value="1"/>
</dbReference>